<evidence type="ECO:0000313" key="13">
    <source>
        <dbReference type="Proteomes" id="UP000604737"/>
    </source>
</evidence>
<dbReference type="PANTHER" id="PTHR32089">
    <property type="entry name" value="METHYL-ACCEPTING CHEMOTAXIS PROTEIN MCPB"/>
    <property type="match status" value="1"/>
</dbReference>
<evidence type="ECO:0000256" key="2">
    <source>
        <dbReference type="ARBA" id="ARBA00022475"/>
    </source>
</evidence>
<evidence type="ECO:0000256" key="7">
    <source>
        <dbReference type="ARBA" id="ARBA00029447"/>
    </source>
</evidence>
<dbReference type="PRINTS" id="PR00260">
    <property type="entry name" value="CHEMTRNSDUCR"/>
</dbReference>
<gene>
    <name evidence="12" type="ORF">GCM10007350_33850</name>
</gene>
<feature type="domain" description="HAMP" evidence="11">
    <location>
        <begin position="219"/>
        <end position="259"/>
    </location>
</feature>
<dbReference type="PROSITE" id="PS50885">
    <property type="entry name" value="HAMP"/>
    <property type="match status" value="1"/>
</dbReference>
<dbReference type="Gene3D" id="1.10.287.950">
    <property type="entry name" value="Methyl-accepting chemotaxis protein"/>
    <property type="match status" value="1"/>
</dbReference>
<evidence type="ECO:0000256" key="1">
    <source>
        <dbReference type="ARBA" id="ARBA00004651"/>
    </source>
</evidence>
<dbReference type="InterPro" id="IPR033480">
    <property type="entry name" value="sCache_2"/>
</dbReference>
<evidence type="ECO:0000256" key="6">
    <source>
        <dbReference type="ARBA" id="ARBA00023224"/>
    </source>
</evidence>
<comment type="caution">
    <text evidence="12">The sequence shown here is derived from an EMBL/GenBank/DDBJ whole genome shotgun (WGS) entry which is preliminary data.</text>
</comment>
<dbReference type="InterPro" id="IPR004090">
    <property type="entry name" value="Chemotax_Me-accpt_rcpt"/>
</dbReference>
<dbReference type="CDD" id="cd11386">
    <property type="entry name" value="MCP_signal"/>
    <property type="match status" value="1"/>
</dbReference>
<comment type="subcellular location">
    <subcellularLocation>
        <location evidence="1">Cell membrane</location>
        <topology evidence="1">Multi-pass membrane protein</topology>
    </subcellularLocation>
</comment>
<evidence type="ECO:0000259" key="10">
    <source>
        <dbReference type="PROSITE" id="PS50111"/>
    </source>
</evidence>
<dbReference type="Proteomes" id="UP000604737">
    <property type="component" value="Unassembled WGS sequence"/>
</dbReference>
<evidence type="ECO:0000256" key="9">
    <source>
        <dbReference type="SAM" id="Phobius"/>
    </source>
</evidence>
<evidence type="ECO:0000256" key="5">
    <source>
        <dbReference type="ARBA" id="ARBA00023136"/>
    </source>
</evidence>
<proteinExistence type="inferred from homology"/>
<dbReference type="EMBL" id="BMYO01000010">
    <property type="protein sequence ID" value="GHD68473.1"/>
    <property type="molecule type" value="Genomic_DNA"/>
</dbReference>
<keyword evidence="5 9" id="KW-0472">Membrane</keyword>
<organism evidence="12 13">
    <name type="scientific">Jeongeupia chitinilytica</name>
    <dbReference type="NCBI Taxonomy" id="1041641"/>
    <lineage>
        <taxon>Bacteria</taxon>
        <taxon>Pseudomonadati</taxon>
        <taxon>Pseudomonadota</taxon>
        <taxon>Betaproteobacteria</taxon>
        <taxon>Neisseriales</taxon>
        <taxon>Chitinibacteraceae</taxon>
        <taxon>Jeongeupia</taxon>
    </lineage>
</organism>
<evidence type="ECO:0000256" key="3">
    <source>
        <dbReference type="ARBA" id="ARBA00022692"/>
    </source>
</evidence>
<feature type="domain" description="Methyl-accepting transducer" evidence="10">
    <location>
        <begin position="264"/>
        <end position="500"/>
    </location>
</feature>
<dbReference type="InterPro" id="IPR004089">
    <property type="entry name" value="MCPsignal_dom"/>
</dbReference>
<dbReference type="SMART" id="SM01049">
    <property type="entry name" value="Cache_2"/>
    <property type="match status" value="1"/>
</dbReference>
<sequence>MKLSTRLGLIVVCAVAGLVIIAGYALQTIRSTMLQERRAEIRLLLDLAASQIQHFQSLEQGGKLSREEAQARAIEATSALSKDDDYVFVRSMDAKMLVHPNPKRVGKVDFGSKLPDGRTTHQAYLDVLSKGDFGYTDIVTKRPGSDVEVPKINGVIKVGGWNWIVGFGVFTDDIDRAYWHYALAFLIIGLVVLAIVIAVAVMMSRRIYSRLGGEPEYAAEVAQAIAGGDLSRRIDGKVAVDSLLGAVATMQASLRQMIEGIQHGASGLGQAAVSLSGQMTQINQAARQSSDATAATAAAIEQMSVSVDQISESARETEGNSSRSTELAVKGESLVNNASAEIQRVSTQIGDASVLIAGLVERSREIDGIAAVIKDIADQTNLLALNAAIEAARAGEQGRGFAVVADEVRKLAERTTQATGEIAAMTQAIQADTGSVVHSMDEVKPQVARGVELAGQAAEALREISAGSASTLGKIRDVANATAEQSVASASVASNVERIANMVESSADSVAAANRNVQALEALSVELKNSVARFRL</sequence>
<dbReference type="RefSeq" id="WP_189462132.1">
    <property type="nucleotide sequence ID" value="NZ_BMYO01000010.1"/>
</dbReference>
<dbReference type="PROSITE" id="PS50111">
    <property type="entry name" value="CHEMOTAXIS_TRANSDUC_2"/>
    <property type="match status" value="1"/>
</dbReference>
<feature type="transmembrane region" description="Helical" evidence="9">
    <location>
        <begin position="7"/>
        <end position="26"/>
    </location>
</feature>
<dbReference type="CDD" id="cd18774">
    <property type="entry name" value="PDC2_HK_sensor"/>
    <property type="match status" value="1"/>
</dbReference>
<keyword evidence="6 8" id="KW-0807">Transducer</keyword>
<keyword evidence="13" id="KW-1185">Reference proteome</keyword>
<keyword evidence="3 9" id="KW-0812">Transmembrane</keyword>
<name>A0ABQ3H3F1_9NEIS</name>
<comment type="similarity">
    <text evidence="7">Belongs to the methyl-accepting chemotaxis (MCP) protein family.</text>
</comment>
<dbReference type="Pfam" id="PF17200">
    <property type="entry name" value="sCache_2"/>
    <property type="match status" value="1"/>
</dbReference>
<dbReference type="InterPro" id="IPR003660">
    <property type="entry name" value="HAMP_dom"/>
</dbReference>
<protein>
    <submittedName>
        <fullName evidence="12">Methyl-accepting chemotaxis protein</fullName>
    </submittedName>
</protein>
<keyword evidence="4 9" id="KW-1133">Transmembrane helix</keyword>
<dbReference type="Pfam" id="PF00015">
    <property type="entry name" value="MCPsignal"/>
    <property type="match status" value="1"/>
</dbReference>
<dbReference type="SMART" id="SM00283">
    <property type="entry name" value="MA"/>
    <property type="match status" value="1"/>
</dbReference>
<evidence type="ECO:0000259" key="11">
    <source>
        <dbReference type="PROSITE" id="PS50885"/>
    </source>
</evidence>
<evidence type="ECO:0000256" key="4">
    <source>
        <dbReference type="ARBA" id="ARBA00022989"/>
    </source>
</evidence>
<feature type="transmembrane region" description="Helical" evidence="9">
    <location>
        <begin position="178"/>
        <end position="201"/>
    </location>
</feature>
<reference evidence="13" key="1">
    <citation type="journal article" date="2019" name="Int. J. Syst. Evol. Microbiol.">
        <title>The Global Catalogue of Microorganisms (GCM) 10K type strain sequencing project: providing services to taxonomists for standard genome sequencing and annotation.</title>
        <authorList>
            <consortium name="The Broad Institute Genomics Platform"/>
            <consortium name="The Broad Institute Genome Sequencing Center for Infectious Disease"/>
            <person name="Wu L."/>
            <person name="Ma J."/>
        </authorList>
    </citation>
    <scope>NUCLEOTIDE SEQUENCE [LARGE SCALE GENOMIC DNA]</scope>
    <source>
        <strain evidence="13">KCTC 23701</strain>
    </source>
</reference>
<dbReference type="Gene3D" id="3.30.450.20">
    <property type="entry name" value="PAS domain"/>
    <property type="match status" value="1"/>
</dbReference>
<dbReference type="SUPFAM" id="SSF58104">
    <property type="entry name" value="Methyl-accepting chemotaxis protein (MCP) signaling domain"/>
    <property type="match status" value="1"/>
</dbReference>
<dbReference type="PANTHER" id="PTHR32089:SF112">
    <property type="entry name" value="LYSOZYME-LIKE PROTEIN-RELATED"/>
    <property type="match status" value="1"/>
</dbReference>
<keyword evidence="2" id="KW-1003">Cell membrane</keyword>
<evidence type="ECO:0000256" key="8">
    <source>
        <dbReference type="PROSITE-ProRule" id="PRU00284"/>
    </source>
</evidence>
<accession>A0ABQ3H3F1</accession>
<evidence type="ECO:0000313" key="12">
    <source>
        <dbReference type="EMBL" id="GHD68473.1"/>
    </source>
</evidence>